<evidence type="ECO:0000256" key="1">
    <source>
        <dbReference type="SAM" id="MobiDB-lite"/>
    </source>
</evidence>
<dbReference type="Proteomes" id="UP000295633">
    <property type="component" value="Unassembled WGS sequence"/>
</dbReference>
<sequence>MSENTTTPDQPTSPIAEAQTAAPAAAPSKRRGRTAMIAGGATLGAVLLVGGGVAIGAAVADDRDDDGFDSLSSSQRSQTASDDVAATTERTDDDAQVAPAADFGAGNAGELSALVDAAKGVADGEPTAIDANRDGTWDVTLTAGDGAETEVRITANGTAAVHETEAAEADDRAPRNVLDAATLTAMVDAALAEQPGRILEIDADDDNRSPFDVSVLTGDRQVVDITLDASGSVIASEIDD</sequence>
<evidence type="ECO:0000256" key="2">
    <source>
        <dbReference type="SAM" id="Phobius"/>
    </source>
</evidence>
<keyword evidence="2" id="KW-0472">Membrane</keyword>
<name>A0A4R5YKG0_9MICO</name>
<keyword evidence="2" id="KW-1133">Transmembrane helix</keyword>
<comment type="caution">
    <text evidence="3">The sequence shown here is derived from an EMBL/GenBank/DDBJ whole genome shotgun (WGS) entry which is preliminary data.</text>
</comment>
<proteinExistence type="predicted"/>
<dbReference type="AlphaFoldDB" id="A0A4R5YKG0"/>
<feature type="compositionally biased region" description="Low complexity" evidence="1">
    <location>
        <begin position="69"/>
        <end position="83"/>
    </location>
</feature>
<feature type="transmembrane region" description="Helical" evidence="2">
    <location>
        <begin position="37"/>
        <end position="60"/>
    </location>
</feature>
<dbReference type="Gene3D" id="3.30.505.20">
    <property type="match status" value="1"/>
</dbReference>
<feature type="region of interest" description="Disordered" evidence="1">
    <location>
        <begin position="1"/>
        <end position="31"/>
    </location>
</feature>
<keyword evidence="2" id="KW-0812">Transmembrane</keyword>
<feature type="region of interest" description="Disordered" evidence="1">
    <location>
        <begin position="62"/>
        <end position="95"/>
    </location>
</feature>
<feature type="compositionally biased region" description="Polar residues" evidence="1">
    <location>
        <begin position="1"/>
        <end position="13"/>
    </location>
</feature>
<evidence type="ECO:0008006" key="5">
    <source>
        <dbReference type="Google" id="ProtNLM"/>
    </source>
</evidence>
<evidence type="ECO:0000313" key="3">
    <source>
        <dbReference type="EMBL" id="TDL45935.1"/>
    </source>
</evidence>
<dbReference type="EMBL" id="SMZX01000001">
    <property type="protein sequence ID" value="TDL45935.1"/>
    <property type="molecule type" value="Genomic_DNA"/>
</dbReference>
<protein>
    <recommendedName>
        <fullName evidence="5">PepSY domain-containing protein</fullName>
    </recommendedName>
</protein>
<gene>
    <name evidence="3" type="ORF">E2R54_05725</name>
</gene>
<organism evidence="3 4">
    <name type="scientific">Microbacterium oleivorans</name>
    <dbReference type="NCBI Taxonomy" id="273677"/>
    <lineage>
        <taxon>Bacteria</taxon>
        <taxon>Bacillati</taxon>
        <taxon>Actinomycetota</taxon>
        <taxon>Actinomycetes</taxon>
        <taxon>Micrococcales</taxon>
        <taxon>Microbacteriaceae</taxon>
        <taxon>Microbacterium</taxon>
    </lineage>
</organism>
<evidence type="ECO:0000313" key="4">
    <source>
        <dbReference type="Proteomes" id="UP000295633"/>
    </source>
</evidence>
<reference evidence="3 4" key="1">
    <citation type="submission" date="2019-03" db="EMBL/GenBank/DDBJ databases">
        <title>Genome Sequencing and Assembly of Various Microbes Isolated from Partially Reclaimed Soil and Acid Mine Drainage (AMD) Site.</title>
        <authorList>
            <person name="Steinbock B."/>
            <person name="Bechtold R."/>
            <person name="Sevigny J.L."/>
            <person name="Thomas D."/>
            <person name="Cuthill L.R."/>
            <person name="Aveiro Johannsen E.J."/>
            <person name="Thomas K."/>
            <person name="Ghosh A."/>
        </authorList>
    </citation>
    <scope>NUCLEOTIDE SEQUENCE [LARGE SCALE GENOMIC DNA]</scope>
    <source>
        <strain evidence="3 4">F-B2</strain>
    </source>
</reference>
<dbReference type="RefSeq" id="WP_133399005.1">
    <property type="nucleotide sequence ID" value="NZ_SMZX01000001.1"/>
</dbReference>
<feature type="compositionally biased region" description="Low complexity" evidence="1">
    <location>
        <begin position="14"/>
        <end position="27"/>
    </location>
</feature>
<accession>A0A4R5YKG0</accession>